<evidence type="ECO:0008006" key="3">
    <source>
        <dbReference type="Google" id="ProtNLM"/>
    </source>
</evidence>
<keyword evidence="2" id="KW-1185">Reference proteome</keyword>
<comment type="caution">
    <text evidence="1">The sequence shown here is derived from an EMBL/GenBank/DDBJ whole genome shotgun (WGS) entry which is preliminary data.</text>
</comment>
<gene>
    <name evidence="1" type="ORF">J3Q64DRAFT_1610363</name>
</gene>
<protein>
    <recommendedName>
        <fullName evidence="3">Zinc finger GRF-type domain-containing protein</fullName>
    </recommendedName>
</protein>
<proteinExistence type="predicted"/>
<dbReference type="Proteomes" id="UP001448207">
    <property type="component" value="Unassembled WGS sequence"/>
</dbReference>
<evidence type="ECO:0000313" key="2">
    <source>
        <dbReference type="Proteomes" id="UP001448207"/>
    </source>
</evidence>
<evidence type="ECO:0000313" key="1">
    <source>
        <dbReference type="EMBL" id="KAL0081161.1"/>
    </source>
</evidence>
<name>A0ABR3ASD0_PHYBL</name>
<accession>A0ABR3ASD0</accession>
<reference evidence="1 2" key="1">
    <citation type="submission" date="2024-04" db="EMBL/GenBank/DDBJ databases">
        <title>Symmetric and asymmetric DNA N6-adenine methylation regulates different biological responses in Mucorales.</title>
        <authorList>
            <consortium name="Lawrence Berkeley National Laboratory"/>
            <person name="Lax C."/>
            <person name="Mondo S.J."/>
            <person name="Osorio-Concepcion M."/>
            <person name="Muszewska A."/>
            <person name="Corrochano-Luque M."/>
            <person name="Gutierrez G."/>
            <person name="Riley R."/>
            <person name="Lipzen A."/>
            <person name="Guo J."/>
            <person name="Hundley H."/>
            <person name="Amirebrahimi M."/>
            <person name="Ng V."/>
            <person name="Lorenzo-Gutierrez D."/>
            <person name="Binder U."/>
            <person name="Yang J."/>
            <person name="Song Y."/>
            <person name="Canovas D."/>
            <person name="Navarro E."/>
            <person name="Freitag M."/>
            <person name="Gabaldon T."/>
            <person name="Grigoriev I.V."/>
            <person name="Corrochano L.M."/>
            <person name="Nicolas F.E."/>
            <person name="Garre V."/>
        </authorList>
    </citation>
    <scope>NUCLEOTIDE SEQUENCE [LARGE SCALE GENOMIC DNA]</scope>
    <source>
        <strain evidence="1 2">L51</strain>
    </source>
</reference>
<sequence>VFETSNPYSKRTYPPSPCFCNVPIIVHELPNNGRKKIAFSCQNFYIDGARPKCSWFLWAEQVPFRRPRQNLH</sequence>
<dbReference type="EMBL" id="JBCLYO010000018">
    <property type="protein sequence ID" value="KAL0081161.1"/>
    <property type="molecule type" value="Genomic_DNA"/>
</dbReference>
<feature type="non-terminal residue" evidence="1">
    <location>
        <position position="1"/>
    </location>
</feature>
<organism evidence="1 2">
    <name type="scientific">Phycomyces blakesleeanus</name>
    <dbReference type="NCBI Taxonomy" id="4837"/>
    <lineage>
        <taxon>Eukaryota</taxon>
        <taxon>Fungi</taxon>
        <taxon>Fungi incertae sedis</taxon>
        <taxon>Mucoromycota</taxon>
        <taxon>Mucoromycotina</taxon>
        <taxon>Mucoromycetes</taxon>
        <taxon>Mucorales</taxon>
        <taxon>Phycomycetaceae</taxon>
        <taxon>Phycomyces</taxon>
    </lineage>
</organism>
<feature type="non-terminal residue" evidence="1">
    <location>
        <position position="72"/>
    </location>
</feature>